<feature type="domain" description="RRM" evidence="7">
    <location>
        <begin position="177"/>
        <end position="254"/>
    </location>
</feature>
<dbReference type="GeneID" id="101863757"/>
<gene>
    <name evidence="9" type="primary">LOC101863757</name>
</gene>
<evidence type="ECO:0000256" key="5">
    <source>
        <dbReference type="PROSITE-ProRule" id="PRU00176"/>
    </source>
</evidence>
<evidence type="ECO:0000256" key="1">
    <source>
        <dbReference type="ARBA" id="ARBA00004123"/>
    </source>
</evidence>
<keyword evidence="3 5" id="KW-0694">RNA-binding</keyword>
<keyword evidence="4" id="KW-0539">Nucleus</keyword>
<feature type="compositionally biased region" description="Acidic residues" evidence="6">
    <location>
        <begin position="292"/>
        <end position="343"/>
    </location>
</feature>
<dbReference type="SUPFAM" id="SSF54928">
    <property type="entry name" value="RNA-binding domain, RBD"/>
    <property type="match status" value="3"/>
</dbReference>
<feature type="compositionally biased region" description="Basic and acidic residues" evidence="6">
    <location>
        <begin position="155"/>
        <end position="164"/>
    </location>
</feature>
<dbReference type="InterPro" id="IPR012677">
    <property type="entry name" value="Nucleotide-bd_a/b_plait_sf"/>
</dbReference>
<evidence type="ECO:0000256" key="4">
    <source>
        <dbReference type="ARBA" id="ARBA00023242"/>
    </source>
</evidence>
<dbReference type="PROSITE" id="PS50102">
    <property type="entry name" value="RRM"/>
    <property type="match status" value="4"/>
</dbReference>
<protein>
    <submittedName>
        <fullName evidence="9">RNA-binding protein 28</fullName>
    </submittedName>
</protein>
<dbReference type="CDD" id="cd12415">
    <property type="entry name" value="RRM3_RBM28_like"/>
    <property type="match status" value="1"/>
</dbReference>
<feature type="compositionally biased region" description="Basic residues" evidence="6">
    <location>
        <begin position="650"/>
        <end position="659"/>
    </location>
</feature>
<dbReference type="PANTHER" id="PTHR48039">
    <property type="entry name" value="RNA-BINDING MOTIF PROTEIN 14B"/>
    <property type="match status" value="1"/>
</dbReference>
<dbReference type="SMART" id="SM00361">
    <property type="entry name" value="RRM_1"/>
    <property type="match status" value="3"/>
</dbReference>
<dbReference type="CDD" id="cd12414">
    <property type="entry name" value="RRM2_RBM28_like"/>
    <property type="match status" value="1"/>
</dbReference>
<feature type="compositionally biased region" description="Basic and acidic residues" evidence="6">
    <location>
        <begin position="728"/>
        <end position="740"/>
    </location>
</feature>
<dbReference type="CDD" id="cd12416">
    <property type="entry name" value="RRM4_RBM28_like"/>
    <property type="match status" value="1"/>
</dbReference>
<dbReference type="InterPro" id="IPR003954">
    <property type="entry name" value="RRM_euk-type"/>
</dbReference>
<keyword evidence="2" id="KW-0677">Repeat</keyword>
<proteinExistence type="predicted"/>
<reference evidence="9" key="1">
    <citation type="submission" date="2025-08" db="UniProtKB">
        <authorList>
            <consortium name="RefSeq"/>
        </authorList>
    </citation>
    <scope>IDENTIFICATION</scope>
</reference>
<dbReference type="RefSeq" id="XP_012940315.1">
    <property type="nucleotide sequence ID" value="XM_013084861.2"/>
</dbReference>
<feature type="domain" description="RRM" evidence="7">
    <location>
        <begin position="361"/>
        <end position="446"/>
    </location>
</feature>
<dbReference type="CDD" id="cd12413">
    <property type="entry name" value="RRM1_RBM28_like"/>
    <property type="match status" value="1"/>
</dbReference>
<evidence type="ECO:0000259" key="7">
    <source>
        <dbReference type="PROSITE" id="PS50102"/>
    </source>
</evidence>
<feature type="region of interest" description="Disordered" evidence="6">
    <location>
        <begin position="616"/>
        <end position="752"/>
    </location>
</feature>
<feature type="compositionally biased region" description="Basic and acidic residues" evidence="6">
    <location>
        <begin position="115"/>
        <end position="130"/>
    </location>
</feature>
<dbReference type="Proteomes" id="UP000694888">
    <property type="component" value="Unplaced"/>
</dbReference>
<comment type="subcellular location">
    <subcellularLocation>
        <location evidence="1">Nucleus</location>
    </subcellularLocation>
</comment>
<feature type="domain" description="RRM" evidence="7">
    <location>
        <begin position="516"/>
        <end position="608"/>
    </location>
</feature>
<dbReference type="Pfam" id="PF00076">
    <property type="entry name" value="RRM_1"/>
    <property type="match status" value="4"/>
</dbReference>
<dbReference type="InterPro" id="IPR000504">
    <property type="entry name" value="RRM_dom"/>
</dbReference>
<dbReference type="InterPro" id="IPR051945">
    <property type="entry name" value="RRM_MRD1_RNA_proc_ribogen"/>
</dbReference>
<feature type="region of interest" description="Disordered" evidence="6">
    <location>
        <begin position="88"/>
        <end position="176"/>
    </location>
</feature>
<organism evidence="8 9">
    <name type="scientific">Aplysia californica</name>
    <name type="common">California sea hare</name>
    <dbReference type="NCBI Taxonomy" id="6500"/>
    <lineage>
        <taxon>Eukaryota</taxon>
        <taxon>Metazoa</taxon>
        <taxon>Spiralia</taxon>
        <taxon>Lophotrochozoa</taxon>
        <taxon>Mollusca</taxon>
        <taxon>Gastropoda</taxon>
        <taxon>Heterobranchia</taxon>
        <taxon>Euthyneura</taxon>
        <taxon>Tectipleura</taxon>
        <taxon>Aplysiida</taxon>
        <taxon>Aplysioidea</taxon>
        <taxon>Aplysiidae</taxon>
        <taxon>Aplysia</taxon>
    </lineage>
</organism>
<feature type="compositionally biased region" description="Basic and acidic residues" evidence="6">
    <location>
        <begin position="253"/>
        <end position="268"/>
    </location>
</feature>
<feature type="compositionally biased region" description="Low complexity" evidence="6">
    <location>
        <begin position="104"/>
        <end position="114"/>
    </location>
</feature>
<evidence type="ECO:0000313" key="8">
    <source>
        <dbReference type="Proteomes" id="UP000694888"/>
    </source>
</evidence>
<name>A0ABM1A3W9_APLCA</name>
<feature type="compositionally biased region" description="Polar residues" evidence="6">
    <location>
        <begin position="638"/>
        <end position="648"/>
    </location>
</feature>
<evidence type="ECO:0000313" key="9">
    <source>
        <dbReference type="RefSeq" id="XP_012940315.1"/>
    </source>
</evidence>
<feature type="domain" description="RRM" evidence="7">
    <location>
        <begin position="8"/>
        <end position="84"/>
    </location>
</feature>
<sequence>MADEKHGKTLFVRNLPYSTTNEDIEKIFSDVGPVKSCFVVSDKESGKCRGFGYVKFTMLEDAEKALSTVKTVNGRNVHIIYANKKEKKKRFGVPRSKGGEQGDELLGLGDGAATEDSRKRRLLPEKQEKEQEPEDSQMAATTPAGPQVKAKKPKIVKEKPEKGKKQTPNPKTEGKRARLIVRNLAFKCSKEQVSEAFSKHGNVIDVHIPKKGKGSRLGFAFVQMSNKAQAGMAMKAVNGRPLMGRTVAVDWALPKDKFESQLESKSTTEEDMEVDDGTEDGADSEGEGKESDGEDNKDDSGEDDESDEGSEESENESEEEEDESGDEDDDDDDEEGDSEEEEIDMKPSKNLDRPSDVSEGRTLFIRNLPFSVEEEDVEEFFSQFGDVNYAKLVIDHATGVPKGSAFVQYKSKESADSCLEASDSSGKGDSGLTIGGRDLYVTLAVTRQRAGEIIGKKDEKKEQKDTRNLYLAREGMIRPGTEGAKDVPAADLAKRAKIDSAKRKKLRDQNVFVSSVRLCLHNLPTTVTDKQLRVVCLKAAGDRQARVTECRVMRDLDRVNAQGVGKSRGYAFCAFSEHQHALAALRHLNNNSTVFGDKKRPIVEFSLENRKALEAKEKRLEKSRLRQKQKPKQRDGQENGTAPENSSGAAKKKRRNRKSQAKDAKPLTTRKQQDQVARSLHQGPLGLPSHSGPKQRHKPRPGAQGKGRGEGRNQNRMQPRGGQPANRRAAEGNRKEERQSMKMMKSGKKRRDVDSFDRLVASYKQKIMASVKL</sequence>
<feature type="region of interest" description="Disordered" evidence="6">
    <location>
        <begin position="252"/>
        <end position="356"/>
    </location>
</feature>
<evidence type="ECO:0000256" key="6">
    <source>
        <dbReference type="SAM" id="MobiDB-lite"/>
    </source>
</evidence>
<accession>A0ABM1A3W9</accession>
<dbReference type="PANTHER" id="PTHR48039:SF5">
    <property type="entry name" value="RNA-BINDING PROTEIN 28"/>
    <property type="match status" value="1"/>
</dbReference>
<feature type="compositionally biased region" description="Basic and acidic residues" evidence="6">
    <location>
        <begin position="344"/>
        <end position="356"/>
    </location>
</feature>
<evidence type="ECO:0000256" key="3">
    <source>
        <dbReference type="ARBA" id="ARBA00022884"/>
    </source>
</evidence>
<feature type="compositionally biased region" description="Acidic residues" evidence="6">
    <location>
        <begin position="269"/>
        <end position="285"/>
    </location>
</feature>
<dbReference type="InterPro" id="IPR035979">
    <property type="entry name" value="RBD_domain_sf"/>
</dbReference>
<dbReference type="SMART" id="SM00360">
    <property type="entry name" value="RRM"/>
    <property type="match status" value="4"/>
</dbReference>
<evidence type="ECO:0000256" key="2">
    <source>
        <dbReference type="ARBA" id="ARBA00022737"/>
    </source>
</evidence>
<keyword evidence="8" id="KW-1185">Reference proteome</keyword>
<dbReference type="Gene3D" id="3.30.70.330">
    <property type="match status" value="4"/>
</dbReference>